<dbReference type="InterPro" id="IPR050388">
    <property type="entry name" value="ABC_Ni/Peptide_Import"/>
</dbReference>
<keyword evidence="5" id="KW-0547">Nucleotide-binding</keyword>
<sequence length="227" mass="24046">MPSEPLLEVRDLTISLLPDRTLLHDVCFSIPPATIVGLAGDSGCGKTTLALAILKLLPPTPYRVAGQILWRGRDLAAAGEQELQGVRGAQIAMIFQDPLQALNPVLRVGDQVREVLYAHGAPGDPAKLLALAGLGDATRVLRAYPHELSGGQRQRVTIAQALACGPALIIADEPFTALDAPRVVELAALFGRLRDELGTSFLLISHHAGVLGNMANRVLRIGGGRVE</sequence>
<protein>
    <submittedName>
        <fullName evidence="9">ABC transporter related protein</fullName>
    </submittedName>
</protein>
<keyword evidence="6" id="KW-0067">ATP-binding</keyword>
<dbReference type="InterPro" id="IPR027417">
    <property type="entry name" value="P-loop_NTPase"/>
</dbReference>
<dbReference type="Pfam" id="PF00005">
    <property type="entry name" value="ABC_tran"/>
    <property type="match status" value="1"/>
</dbReference>
<gene>
    <name evidence="9" type="ordered locus">Acid_3460</name>
</gene>
<evidence type="ECO:0000256" key="6">
    <source>
        <dbReference type="ARBA" id="ARBA00022840"/>
    </source>
</evidence>
<dbReference type="InParanoid" id="Q021F6"/>
<dbReference type="eggNOG" id="COG0444">
    <property type="taxonomic scope" value="Bacteria"/>
</dbReference>
<keyword evidence="3" id="KW-0813">Transport</keyword>
<dbReference type="PANTHER" id="PTHR43297">
    <property type="entry name" value="OLIGOPEPTIDE TRANSPORT ATP-BINDING PROTEIN APPD"/>
    <property type="match status" value="1"/>
</dbReference>
<evidence type="ECO:0000256" key="3">
    <source>
        <dbReference type="ARBA" id="ARBA00022448"/>
    </source>
</evidence>
<evidence type="ECO:0000256" key="5">
    <source>
        <dbReference type="ARBA" id="ARBA00022741"/>
    </source>
</evidence>
<dbReference type="PANTHER" id="PTHR43297:SF2">
    <property type="entry name" value="DIPEPTIDE TRANSPORT ATP-BINDING PROTEIN DPPD"/>
    <property type="match status" value="1"/>
</dbReference>
<dbReference type="STRING" id="234267.Acid_3460"/>
<dbReference type="Gene3D" id="3.40.50.300">
    <property type="entry name" value="P-loop containing nucleotide triphosphate hydrolases"/>
    <property type="match status" value="1"/>
</dbReference>
<keyword evidence="4" id="KW-1003">Cell membrane</keyword>
<dbReference type="InterPro" id="IPR003593">
    <property type="entry name" value="AAA+_ATPase"/>
</dbReference>
<dbReference type="SUPFAM" id="SSF52540">
    <property type="entry name" value="P-loop containing nucleoside triphosphate hydrolases"/>
    <property type="match status" value="1"/>
</dbReference>
<comment type="similarity">
    <text evidence="2">Belongs to the ABC transporter superfamily.</text>
</comment>
<evidence type="ECO:0000256" key="7">
    <source>
        <dbReference type="ARBA" id="ARBA00023136"/>
    </source>
</evidence>
<organism evidence="9">
    <name type="scientific">Solibacter usitatus (strain Ellin6076)</name>
    <dbReference type="NCBI Taxonomy" id="234267"/>
    <lineage>
        <taxon>Bacteria</taxon>
        <taxon>Pseudomonadati</taxon>
        <taxon>Acidobacteriota</taxon>
        <taxon>Terriglobia</taxon>
        <taxon>Bryobacterales</taxon>
        <taxon>Solibacteraceae</taxon>
        <taxon>Candidatus Solibacter</taxon>
    </lineage>
</organism>
<keyword evidence="7" id="KW-0472">Membrane</keyword>
<accession>Q021F6</accession>
<dbReference type="PROSITE" id="PS50893">
    <property type="entry name" value="ABC_TRANSPORTER_2"/>
    <property type="match status" value="1"/>
</dbReference>
<dbReference type="KEGG" id="sus:Acid_3460"/>
<reference evidence="9" key="1">
    <citation type="submission" date="2006-10" db="EMBL/GenBank/DDBJ databases">
        <title>Complete sequence of Solibacter usitatus Ellin6076.</title>
        <authorList>
            <consortium name="US DOE Joint Genome Institute"/>
            <person name="Copeland A."/>
            <person name="Lucas S."/>
            <person name="Lapidus A."/>
            <person name="Barry K."/>
            <person name="Detter J.C."/>
            <person name="Glavina del Rio T."/>
            <person name="Hammon N."/>
            <person name="Israni S."/>
            <person name="Dalin E."/>
            <person name="Tice H."/>
            <person name="Pitluck S."/>
            <person name="Thompson L.S."/>
            <person name="Brettin T."/>
            <person name="Bruce D."/>
            <person name="Han C."/>
            <person name="Tapia R."/>
            <person name="Gilna P."/>
            <person name="Schmutz J."/>
            <person name="Larimer F."/>
            <person name="Land M."/>
            <person name="Hauser L."/>
            <person name="Kyrpides N."/>
            <person name="Mikhailova N."/>
            <person name="Janssen P.H."/>
            <person name="Kuske C.R."/>
            <person name="Richardson P."/>
        </authorList>
    </citation>
    <scope>NUCLEOTIDE SEQUENCE</scope>
    <source>
        <strain evidence="9">Ellin6076</strain>
    </source>
</reference>
<dbReference type="AlphaFoldDB" id="Q021F6"/>
<dbReference type="InterPro" id="IPR003439">
    <property type="entry name" value="ABC_transporter-like_ATP-bd"/>
</dbReference>
<name>Q021F6_SOLUE</name>
<dbReference type="PROSITE" id="PS00211">
    <property type="entry name" value="ABC_TRANSPORTER_1"/>
    <property type="match status" value="1"/>
</dbReference>
<dbReference type="GO" id="GO:0005524">
    <property type="term" value="F:ATP binding"/>
    <property type="evidence" value="ECO:0007669"/>
    <property type="project" value="UniProtKB-KW"/>
</dbReference>
<proteinExistence type="inferred from homology"/>
<dbReference type="GO" id="GO:0016887">
    <property type="term" value="F:ATP hydrolysis activity"/>
    <property type="evidence" value="ECO:0007669"/>
    <property type="project" value="InterPro"/>
</dbReference>
<evidence type="ECO:0000256" key="4">
    <source>
        <dbReference type="ARBA" id="ARBA00022475"/>
    </source>
</evidence>
<dbReference type="FunCoup" id="Q021F6">
    <property type="interactions" value="302"/>
</dbReference>
<dbReference type="CDD" id="cd03257">
    <property type="entry name" value="ABC_NikE_OppD_transporters"/>
    <property type="match status" value="1"/>
</dbReference>
<evidence type="ECO:0000313" key="9">
    <source>
        <dbReference type="EMBL" id="ABJ84433.1"/>
    </source>
</evidence>
<evidence type="ECO:0000259" key="8">
    <source>
        <dbReference type="PROSITE" id="PS50893"/>
    </source>
</evidence>
<dbReference type="EMBL" id="CP000473">
    <property type="protein sequence ID" value="ABJ84433.1"/>
    <property type="molecule type" value="Genomic_DNA"/>
</dbReference>
<dbReference type="InterPro" id="IPR017871">
    <property type="entry name" value="ABC_transporter-like_CS"/>
</dbReference>
<dbReference type="SMART" id="SM00382">
    <property type="entry name" value="AAA"/>
    <property type="match status" value="1"/>
</dbReference>
<comment type="subcellular location">
    <subcellularLocation>
        <location evidence="1">Cell inner membrane</location>
        <topology evidence="1">Peripheral membrane protein</topology>
    </subcellularLocation>
</comment>
<feature type="domain" description="ABC transporter" evidence="8">
    <location>
        <begin position="7"/>
        <end position="227"/>
    </location>
</feature>
<evidence type="ECO:0000256" key="2">
    <source>
        <dbReference type="ARBA" id="ARBA00005417"/>
    </source>
</evidence>
<evidence type="ECO:0000256" key="1">
    <source>
        <dbReference type="ARBA" id="ARBA00004417"/>
    </source>
</evidence>
<dbReference type="OrthoDB" id="9806285at2"/>
<dbReference type="GO" id="GO:0005886">
    <property type="term" value="C:plasma membrane"/>
    <property type="evidence" value="ECO:0007669"/>
    <property type="project" value="UniProtKB-SubCell"/>
</dbReference>
<dbReference type="HOGENOM" id="CLU_000604_1_23_0"/>